<evidence type="ECO:0000313" key="1">
    <source>
        <dbReference type="EMBL" id="EFO13717.1"/>
    </source>
</evidence>
<dbReference type="CTD" id="9952294"/>
<proteinExistence type="predicted"/>
<dbReference type="KEGG" id="loa:LOAG_14812"/>
<feature type="non-terminal residue" evidence="1">
    <location>
        <position position="1"/>
    </location>
</feature>
<accession>A0A1S0TH28</accession>
<name>A0A1S0TH28_LOALO</name>
<protein>
    <submittedName>
        <fullName evidence="1">Uncharacterized protein</fullName>
    </submittedName>
</protein>
<dbReference type="AlphaFoldDB" id="A0A1S0TH28"/>
<dbReference type="GeneID" id="9952294"/>
<organism evidence="1">
    <name type="scientific">Loa loa</name>
    <name type="common">Eye worm</name>
    <name type="synonym">Filaria loa</name>
    <dbReference type="NCBI Taxonomy" id="7209"/>
    <lineage>
        <taxon>Eukaryota</taxon>
        <taxon>Metazoa</taxon>
        <taxon>Ecdysozoa</taxon>
        <taxon>Nematoda</taxon>
        <taxon>Chromadorea</taxon>
        <taxon>Rhabditida</taxon>
        <taxon>Spirurina</taxon>
        <taxon>Spiruromorpha</taxon>
        <taxon>Filarioidea</taxon>
        <taxon>Onchocercidae</taxon>
        <taxon>Loa</taxon>
    </lineage>
</organism>
<dbReference type="EMBL" id="JH713358">
    <property type="protein sequence ID" value="EFO13717.1"/>
    <property type="molecule type" value="Genomic_DNA"/>
</dbReference>
<dbReference type="InParanoid" id="A0A1S0TH28"/>
<gene>
    <name evidence="1" type="ORF">LOAG_14812</name>
</gene>
<reference evidence="1" key="1">
    <citation type="submission" date="2012-04" db="EMBL/GenBank/DDBJ databases">
        <title>The Genome Sequence of Loa loa.</title>
        <authorList>
            <consortium name="The Broad Institute Genome Sequencing Platform"/>
            <consortium name="Broad Institute Genome Sequencing Center for Infectious Disease"/>
            <person name="Nutman T.B."/>
            <person name="Fink D.L."/>
            <person name="Russ C."/>
            <person name="Young S."/>
            <person name="Zeng Q."/>
            <person name="Gargeya S."/>
            <person name="Alvarado L."/>
            <person name="Berlin A."/>
            <person name="Chapman S.B."/>
            <person name="Chen Z."/>
            <person name="Freedman E."/>
            <person name="Gellesch M."/>
            <person name="Goldberg J."/>
            <person name="Griggs A."/>
            <person name="Gujja S."/>
            <person name="Heilman E.R."/>
            <person name="Heiman D."/>
            <person name="Howarth C."/>
            <person name="Mehta T."/>
            <person name="Neiman D."/>
            <person name="Pearson M."/>
            <person name="Roberts A."/>
            <person name="Saif S."/>
            <person name="Shea T."/>
            <person name="Shenoy N."/>
            <person name="Sisk P."/>
            <person name="Stolte C."/>
            <person name="Sykes S."/>
            <person name="White J."/>
            <person name="Yandava C."/>
            <person name="Haas B."/>
            <person name="Henn M.R."/>
            <person name="Nusbaum C."/>
            <person name="Birren B."/>
        </authorList>
    </citation>
    <scope>NUCLEOTIDE SEQUENCE [LARGE SCALE GENOMIC DNA]</scope>
</reference>
<sequence length="110" mass="12358">ATPLNLPIKEAYLTIEIIQFTNHKLFRPTTSLLLNPENVCGSSCIGCDMLFDCVAQITDPMQRATRVVFIQDILMEILYLFRIISHGRAKIISCSPETLFCIGAFIFSNS</sequence>
<dbReference type="RefSeq" id="XP_003150352.1">
    <property type="nucleotide sequence ID" value="XM_003150304.1"/>
</dbReference>